<dbReference type="InterPro" id="IPR050109">
    <property type="entry name" value="HTH-type_TetR-like_transc_reg"/>
</dbReference>
<keyword evidence="5" id="KW-1185">Reference proteome</keyword>
<dbReference type="PANTHER" id="PTHR30055:SF226">
    <property type="entry name" value="HTH-TYPE TRANSCRIPTIONAL REGULATOR PKSA"/>
    <property type="match status" value="1"/>
</dbReference>
<dbReference type="InterPro" id="IPR001647">
    <property type="entry name" value="HTH_TetR"/>
</dbReference>
<evidence type="ECO:0000259" key="3">
    <source>
        <dbReference type="PROSITE" id="PS50977"/>
    </source>
</evidence>
<sequence>MNERFFALPEERRNAIVNAGFHVFSKHGYKKASTDEIAREAGISKALLFHYFESKKGLFAYLYDYGVEFLADAIGRLHDYDETDFFEIFANAQACKIEMLREHPDAMQFLVSAYLEGDPAFGPEFGAGFQEALEKSSRAFLVRADASKFRDGITVEQVLNIVLWMSDGFMRAQPPQALADLEAVNNEFLAYLELLRRQFYKEEYL</sequence>
<evidence type="ECO:0000313" key="5">
    <source>
        <dbReference type="Proteomes" id="UP001320544"/>
    </source>
</evidence>
<dbReference type="Gene3D" id="1.10.357.10">
    <property type="entry name" value="Tetracycline Repressor, domain 2"/>
    <property type="match status" value="1"/>
</dbReference>
<reference evidence="4 5" key="1">
    <citation type="submission" date="2022-01" db="EMBL/GenBank/DDBJ databases">
        <title>Novel bile acid biosynthetic pathways are enriched in the microbiome of centenarians.</title>
        <authorList>
            <person name="Sato Y."/>
            <person name="Atarashi K."/>
            <person name="Plichta R.D."/>
            <person name="Arai Y."/>
            <person name="Sasajima S."/>
            <person name="Kearney M.S."/>
            <person name="Suda W."/>
            <person name="Takeshita K."/>
            <person name="Sasaki T."/>
            <person name="Okamoto S."/>
            <person name="Skelly N.A."/>
            <person name="Okamura Y."/>
            <person name="Vlamakis H."/>
            <person name="Li Y."/>
            <person name="Tanoue T."/>
            <person name="Takei H."/>
            <person name="Nittono H."/>
            <person name="Narushima S."/>
            <person name="Irie J."/>
            <person name="Itoh H."/>
            <person name="Moriya K."/>
            <person name="Sugiura Y."/>
            <person name="Suematsu M."/>
            <person name="Moritoki N."/>
            <person name="Shibata S."/>
            <person name="Littman R.D."/>
            <person name="Fischbach A.M."/>
            <person name="Uwamino Y."/>
            <person name="Inoue T."/>
            <person name="Honda A."/>
            <person name="Hattori M."/>
            <person name="Murai T."/>
            <person name="Xavier J.R."/>
            <person name="Hirose N."/>
            <person name="Honda K."/>
        </authorList>
    </citation>
    <scope>NUCLEOTIDE SEQUENCE [LARGE SCALE GENOMIC DNA]</scope>
    <source>
        <strain evidence="4 5">CE91-St30</strain>
    </source>
</reference>
<protein>
    <submittedName>
        <fullName evidence="4">TetR family transcriptional regulator</fullName>
    </submittedName>
</protein>
<dbReference type="Gene3D" id="1.10.10.60">
    <property type="entry name" value="Homeodomain-like"/>
    <property type="match status" value="1"/>
</dbReference>
<feature type="domain" description="HTH tetR-type" evidence="3">
    <location>
        <begin position="10"/>
        <end position="70"/>
    </location>
</feature>
<dbReference type="Proteomes" id="UP001320544">
    <property type="component" value="Chromosome"/>
</dbReference>
<keyword evidence="1 2" id="KW-0238">DNA-binding</keyword>
<dbReference type="PANTHER" id="PTHR30055">
    <property type="entry name" value="HTH-TYPE TRANSCRIPTIONAL REGULATOR RUTR"/>
    <property type="match status" value="1"/>
</dbReference>
<dbReference type="EMBL" id="AP025564">
    <property type="protein sequence ID" value="BDE96797.1"/>
    <property type="molecule type" value="Genomic_DNA"/>
</dbReference>
<organism evidence="4 5">
    <name type="scientific">Raoultibacter timonensis</name>
    <dbReference type="NCBI Taxonomy" id="1907662"/>
    <lineage>
        <taxon>Bacteria</taxon>
        <taxon>Bacillati</taxon>
        <taxon>Actinomycetota</taxon>
        <taxon>Coriobacteriia</taxon>
        <taxon>Eggerthellales</taxon>
        <taxon>Eggerthellaceae</taxon>
        <taxon>Raoultibacter</taxon>
    </lineage>
</organism>
<dbReference type="Pfam" id="PF00440">
    <property type="entry name" value="TetR_N"/>
    <property type="match status" value="1"/>
</dbReference>
<evidence type="ECO:0000313" key="4">
    <source>
        <dbReference type="EMBL" id="BDE96797.1"/>
    </source>
</evidence>
<dbReference type="PROSITE" id="PS50977">
    <property type="entry name" value="HTH_TETR_2"/>
    <property type="match status" value="1"/>
</dbReference>
<dbReference type="InterPro" id="IPR036271">
    <property type="entry name" value="Tet_transcr_reg_TetR-rel_C_sf"/>
</dbReference>
<dbReference type="SUPFAM" id="SSF46689">
    <property type="entry name" value="Homeodomain-like"/>
    <property type="match status" value="1"/>
</dbReference>
<evidence type="ECO:0000256" key="1">
    <source>
        <dbReference type="ARBA" id="ARBA00023125"/>
    </source>
</evidence>
<dbReference type="InterPro" id="IPR009057">
    <property type="entry name" value="Homeodomain-like_sf"/>
</dbReference>
<evidence type="ECO:0000256" key="2">
    <source>
        <dbReference type="PROSITE-ProRule" id="PRU00335"/>
    </source>
</evidence>
<feature type="DNA-binding region" description="H-T-H motif" evidence="2">
    <location>
        <begin position="33"/>
        <end position="52"/>
    </location>
</feature>
<gene>
    <name evidence="4" type="ORF">CE91St30_21300</name>
</gene>
<proteinExistence type="predicted"/>
<dbReference type="SUPFAM" id="SSF48498">
    <property type="entry name" value="Tetracyclin repressor-like, C-terminal domain"/>
    <property type="match status" value="1"/>
</dbReference>
<dbReference type="PRINTS" id="PR00455">
    <property type="entry name" value="HTHTETR"/>
</dbReference>
<name>A0ABN6MFN2_9ACTN</name>
<dbReference type="RefSeq" id="WP_244385985.1">
    <property type="nucleotide sequence ID" value="NZ_AP025564.1"/>
</dbReference>
<dbReference type="InterPro" id="IPR023772">
    <property type="entry name" value="DNA-bd_HTH_TetR-type_CS"/>
</dbReference>
<dbReference type="PROSITE" id="PS01081">
    <property type="entry name" value="HTH_TETR_1"/>
    <property type="match status" value="1"/>
</dbReference>
<accession>A0ABN6MFN2</accession>